<comment type="similarity">
    <text evidence="1">Belongs to the SMC family. SbcC subfamily.</text>
</comment>
<dbReference type="STRING" id="626940.BHW43_03295"/>
<comment type="subunit">
    <text evidence="2">Heterodimer of SbcC and SbcD.</text>
</comment>
<evidence type="ECO:0000313" key="7">
    <source>
        <dbReference type="Proteomes" id="UP000186777"/>
    </source>
</evidence>
<dbReference type="SUPFAM" id="SSF52540">
    <property type="entry name" value="P-loop containing nucleoside triphosphate hydrolases"/>
    <property type="match status" value="1"/>
</dbReference>
<dbReference type="Pfam" id="PF13476">
    <property type="entry name" value="AAA_23"/>
    <property type="match status" value="1"/>
</dbReference>
<accession>A0A1Q6R877</accession>
<evidence type="ECO:0000256" key="1">
    <source>
        <dbReference type="ARBA" id="ARBA00006930"/>
    </source>
</evidence>
<reference evidence="6 7" key="1">
    <citation type="journal article" date="2016" name="Nat. Biotechnol.">
        <title>Measurement of bacterial replication rates in microbial communities.</title>
        <authorList>
            <person name="Brown C.T."/>
            <person name="Olm M.R."/>
            <person name="Thomas B.C."/>
            <person name="Banfield J.F."/>
        </authorList>
    </citation>
    <scope>NUCLEOTIDE SEQUENCE [LARGE SCALE GENOMIC DNA]</scope>
    <source>
        <strain evidence="6">46_33</strain>
    </source>
</reference>
<comment type="caution">
    <text evidence="6">The sequence shown here is derived from an EMBL/GenBank/DDBJ whole genome shotgun (WGS) entry which is preliminary data.</text>
</comment>
<dbReference type="Pfam" id="PF13558">
    <property type="entry name" value="SbcC_Walker_B"/>
    <property type="match status" value="1"/>
</dbReference>
<dbReference type="Proteomes" id="UP000186777">
    <property type="component" value="Unassembled WGS sequence"/>
</dbReference>
<name>A0A1Q6R877_9FIRM</name>
<keyword evidence="4" id="KW-0175">Coiled coil</keyword>
<feature type="coiled-coil region" evidence="4">
    <location>
        <begin position="282"/>
        <end position="374"/>
    </location>
</feature>
<evidence type="ECO:0000256" key="4">
    <source>
        <dbReference type="SAM" id="Coils"/>
    </source>
</evidence>
<organism evidence="6 7">
    <name type="scientific">Phascolarctobacterium succinatutens</name>
    <dbReference type="NCBI Taxonomy" id="626940"/>
    <lineage>
        <taxon>Bacteria</taxon>
        <taxon>Bacillati</taxon>
        <taxon>Bacillota</taxon>
        <taxon>Negativicutes</taxon>
        <taxon>Acidaminococcales</taxon>
        <taxon>Acidaminococcaceae</taxon>
        <taxon>Phascolarctobacterium</taxon>
    </lineage>
</organism>
<dbReference type="InterPro" id="IPR027417">
    <property type="entry name" value="P-loop_NTPase"/>
</dbReference>
<evidence type="ECO:0000256" key="3">
    <source>
        <dbReference type="ARBA" id="ARBA00013368"/>
    </source>
</evidence>
<dbReference type="RefSeq" id="WP_303679499.1">
    <property type="nucleotide sequence ID" value="NZ_MNTG01000014.1"/>
</dbReference>
<proteinExistence type="inferred from homology"/>
<evidence type="ECO:0000313" key="6">
    <source>
        <dbReference type="EMBL" id="OLA38575.1"/>
    </source>
</evidence>
<evidence type="ECO:0000256" key="2">
    <source>
        <dbReference type="ARBA" id="ARBA00011322"/>
    </source>
</evidence>
<feature type="domain" description="Rad50/SbcC-type AAA" evidence="5">
    <location>
        <begin position="5"/>
        <end position="212"/>
    </location>
</feature>
<gene>
    <name evidence="6" type="ORF">BHW43_03295</name>
</gene>
<dbReference type="EMBL" id="MNTG01000014">
    <property type="protein sequence ID" value="OLA38575.1"/>
    <property type="molecule type" value="Genomic_DNA"/>
</dbReference>
<dbReference type="GO" id="GO:0016887">
    <property type="term" value="F:ATP hydrolysis activity"/>
    <property type="evidence" value="ECO:0007669"/>
    <property type="project" value="InterPro"/>
</dbReference>
<protein>
    <recommendedName>
        <fullName evidence="3">Nuclease SbcCD subunit C</fullName>
    </recommendedName>
</protein>
<evidence type="ECO:0000259" key="5">
    <source>
        <dbReference type="Pfam" id="PF13476"/>
    </source>
</evidence>
<dbReference type="GO" id="GO:0006302">
    <property type="term" value="P:double-strand break repair"/>
    <property type="evidence" value="ECO:0007669"/>
    <property type="project" value="InterPro"/>
</dbReference>
<feature type="coiled-coil region" evidence="4">
    <location>
        <begin position="484"/>
        <end position="627"/>
    </location>
</feature>
<dbReference type="InterPro" id="IPR038729">
    <property type="entry name" value="Rad50/SbcC_AAA"/>
</dbReference>
<sequence>MRPLKLVMSAFGPYAGQTVIDFSQLGEQGLYLITGDTGAGKTVIFDAVSYALYGQTSGGVRDANMLRSQYADADTPTFVELEFSFRGKCYRVRRNPEYRRPSKRGGGMTKEKAGAELYYPDGRVPVTRMSDVDKSIVELLGLNHKQFTQITMIAQGQFRKFLDTNTDERSKIFRDLFHTYFFQQLQEKLKQDAAAKRNEFAEQQRRSEQALNGISCIYSAYTEQLQSFAARHYEGCVEEVLALVDTIIALDEKEQQQVAAAAAIVTKNLTALQDSLSAIDKKQQLEKYMQTTEVRIAGMQKQLEQEAAAAVQRQEALQKLEAEVNEAQKGEVELAQMQTERQQLSARQRELRQLQEMQQRYQSQEVALLQKRQEYKQACDNFNHLNELSDACFDRFLGAQAGLLAHDKLKPGKPCPVCGSCEHPQPVQLAQDAPTENDVEQARAKAEAAQKIRDGLIGEGKALKEHLELDKTLLLGKGVELLGCDDLKLIAERAQAELKDVNNKITSLRLKMGFLQEKVEQYRKLAKTLEQQKAADKQAEAAAQNLRQQLAGAEGQLQELKKQLAEQNELLTDVDEQELQQEHEKLLVQQRELELQDKRLYAAIKNNQRIKQEVSGYEARRAACEAEYSLINSLSATLNGTLTGKKRVNLETYVQMHYFDKILQRANVRLLHMSRGQYELCRDKMQDADSKTGNSKTGLDLEVKDYYSGNLRSVKTLSGGESFMASLALALGLADEVQSCAGGIQLDTMFVDEGFGSLDDSSLQQAITTLQGLSEGHRLVGIISHVHDLQEMIDKKILVRKKRGLQGTGSEVALVVD</sequence>
<dbReference type="PANTHER" id="PTHR32114">
    <property type="entry name" value="ABC TRANSPORTER ABCH.3"/>
    <property type="match status" value="1"/>
</dbReference>
<dbReference type="PANTHER" id="PTHR32114:SF2">
    <property type="entry name" value="ABC TRANSPORTER ABCH.3"/>
    <property type="match status" value="1"/>
</dbReference>
<dbReference type="AlphaFoldDB" id="A0A1Q6R877"/>
<dbReference type="Gene3D" id="3.40.50.300">
    <property type="entry name" value="P-loop containing nucleotide triphosphate hydrolases"/>
    <property type="match status" value="2"/>
</dbReference>